<organism evidence="8 9">
    <name type="scientific">Phaeospirillum tilakii</name>
    <dbReference type="NCBI Taxonomy" id="741673"/>
    <lineage>
        <taxon>Bacteria</taxon>
        <taxon>Pseudomonadati</taxon>
        <taxon>Pseudomonadota</taxon>
        <taxon>Alphaproteobacteria</taxon>
        <taxon>Rhodospirillales</taxon>
        <taxon>Rhodospirillaceae</taxon>
        <taxon>Phaeospirillum</taxon>
    </lineage>
</organism>
<comment type="subcellular location">
    <subcellularLocation>
        <location evidence="2">Secreted</location>
    </subcellularLocation>
</comment>
<dbReference type="RefSeq" id="WP_377314256.1">
    <property type="nucleotide sequence ID" value="NZ_JBHUIY010000003.1"/>
</dbReference>
<dbReference type="EMBL" id="JBHUIY010000003">
    <property type="protein sequence ID" value="MFD2232704.1"/>
    <property type="molecule type" value="Genomic_DNA"/>
</dbReference>
<evidence type="ECO:0000256" key="5">
    <source>
        <dbReference type="ARBA" id="ARBA00022729"/>
    </source>
</evidence>
<evidence type="ECO:0000256" key="1">
    <source>
        <dbReference type="ARBA" id="ARBA00003236"/>
    </source>
</evidence>
<dbReference type="PANTHER" id="PTHR34216">
    <property type="match status" value="1"/>
</dbReference>
<accession>A0ABW5C5R3</accession>
<dbReference type="InterPro" id="IPR011330">
    <property type="entry name" value="Glyco_hydro/deAcase_b/a-brl"/>
</dbReference>
<dbReference type="GO" id="GO:0016787">
    <property type="term" value="F:hydrolase activity"/>
    <property type="evidence" value="ECO:0007669"/>
    <property type="project" value="UniProtKB-KW"/>
</dbReference>
<evidence type="ECO:0000256" key="6">
    <source>
        <dbReference type="ARBA" id="ARBA00032976"/>
    </source>
</evidence>
<gene>
    <name evidence="8" type="ORF">ACFSNB_02675</name>
</gene>
<sequence length="271" mass="28435">MSRRDRLAALILPEVRLWRRLAPGGFRILLLHDVPPAQRPVLARILGDLAAAGRLIGPAEAETLLDGAAPPPGPPPLLVSFDDGFASNRIVAESILAPLGIRALLFVCPGLIELAPAEQAAAVAANVLRGQRPAPEPLLGWDELAALAAAGHVIANHTLTHPRLAGLSPARLADEIGGGADLLARRLGPSAWFAFPFGDVGSIDSAAFAEIGRHHRFCRSGVRGGNDATTPKLALRADHLDLAAAPAWQALTLAGGLDPAYRAARKRLDRL</sequence>
<evidence type="ECO:0000313" key="9">
    <source>
        <dbReference type="Proteomes" id="UP001597296"/>
    </source>
</evidence>
<evidence type="ECO:0000256" key="3">
    <source>
        <dbReference type="ARBA" id="ARBA00010973"/>
    </source>
</evidence>
<name>A0ABW5C5R3_9PROT</name>
<reference evidence="9" key="1">
    <citation type="journal article" date="2019" name="Int. J. Syst. Evol. Microbiol.">
        <title>The Global Catalogue of Microorganisms (GCM) 10K type strain sequencing project: providing services to taxonomists for standard genome sequencing and annotation.</title>
        <authorList>
            <consortium name="The Broad Institute Genomics Platform"/>
            <consortium name="The Broad Institute Genome Sequencing Center for Infectious Disease"/>
            <person name="Wu L."/>
            <person name="Ma J."/>
        </authorList>
    </citation>
    <scope>NUCLEOTIDE SEQUENCE [LARGE SCALE GENOMIC DNA]</scope>
    <source>
        <strain evidence="9">KCTC 15012</strain>
    </source>
</reference>
<dbReference type="Gene3D" id="3.20.20.370">
    <property type="entry name" value="Glycoside hydrolase/deacetylase"/>
    <property type="match status" value="1"/>
</dbReference>
<protein>
    <recommendedName>
        <fullName evidence="4">Chitooligosaccharide deacetylase</fullName>
    </recommendedName>
    <alternativeName>
        <fullName evidence="6">Nodulation protein B</fullName>
    </alternativeName>
</protein>
<dbReference type="PANTHER" id="PTHR34216:SF3">
    <property type="entry name" value="POLY-BETA-1,6-N-ACETYL-D-GLUCOSAMINE N-DEACETYLASE"/>
    <property type="match status" value="1"/>
</dbReference>
<dbReference type="SUPFAM" id="SSF88713">
    <property type="entry name" value="Glycoside hydrolase/deacetylase"/>
    <property type="match status" value="1"/>
</dbReference>
<dbReference type="Proteomes" id="UP001597296">
    <property type="component" value="Unassembled WGS sequence"/>
</dbReference>
<evidence type="ECO:0000313" key="8">
    <source>
        <dbReference type="EMBL" id="MFD2232704.1"/>
    </source>
</evidence>
<proteinExistence type="inferred from homology"/>
<comment type="similarity">
    <text evidence="3">Belongs to the polysaccharide deacetylase family.</text>
</comment>
<evidence type="ECO:0000259" key="7">
    <source>
        <dbReference type="Pfam" id="PF01522"/>
    </source>
</evidence>
<evidence type="ECO:0000256" key="4">
    <source>
        <dbReference type="ARBA" id="ARBA00020071"/>
    </source>
</evidence>
<comment type="caution">
    <text evidence="8">The sequence shown here is derived from an EMBL/GenBank/DDBJ whole genome shotgun (WGS) entry which is preliminary data.</text>
</comment>
<comment type="function">
    <text evidence="1">Is involved in generating a small heat-stable compound (Nod), an acylated oligomer of N-acetylglucosamine, that stimulates mitosis in various plant protoplasts.</text>
</comment>
<evidence type="ECO:0000256" key="2">
    <source>
        <dbReference type="ARBA" id="ARBA00004613"/>
    </source>
</evidence>
<keyword evidence="8" id="KW-0378">Hydrolase</keyword>
<dbReference type="InterPro" id="IPR051398">
    <property type="entry name" value="Polysacch_Deacetylase"/>
</dbReference>
<keyword evidence="9" id="KW-1185">Reference proteome</keyword>
<feature type="domain" description="NodB homology" evidence="7">
    <location>
        <begin position="73"/>
        <end position="200"/>
    </location>
</feature>
<keyword evidence="5" id="KW-0732">Signal</keyword>
<dbReference type="CDD" id="cd10918">
    <property type="entry name" value="CE4_NodB_like_5s_6s"/>
    <property type="match status" value="1"/>
</dbReference>
<dbReference type="Pfam" id="PF01522">
    <property type="entry name" value="Polysacc_deac_1"/>
    <property type="match status" value="1"/>
</dbReference>
<dbReference type="InterPro" id="IPR002509">
    <property type="entry name" value="NODB_dom"/>
</dbReference>